<dbReference type="GO" id="GO:0008483">
    <property type="term" value="F:transaminase activity"/>
    <property type="evidence" value="ECO:0007669"/>
    <property type="project" value="TreeGrafter"/>
</dbReference>
<dbReference type="AlphaFoldDB" id="A0A6C0FA83"/>
<dbReference type="Pfam" id="PF01041">
    <property type="entry name" value="DegT_DnrJ_EryC1"/>
    <property type="match status" value="2"/>
</dbReference>
<dbReference type="GO" id="GO:0030170">
    <property type="term" value="F:pyridoxal phosphate binding"/>
    <property type="evidence" value="ECO:0007669"/>
    <property type="project" value="TreeGrafter"/>
</dbReference>
<dbReference type="Gene3D" id="3.40.640.10">
    <property type="entry name" value="Type I PLP-dependent aspartate aminotransferase-like (Major domain)"/>
    <property type="match status" value="2"/>
</dbReference>
<dbReference type="PANTHER" id="PTHR30244">
    <property type="entry name" value="TRANSAMINASE"/>
    <property type="match status" value="1"/>
</dbReference>
<dbReference type="SUPFAM" id="SSF51197">
    <property type="entry name" value="Clavaminate synthase-like"/>
    <property type="match status" value="1"/>
</dbReference>
<protein>
    <submittedName>
        <fullName evidence="1">Uncharacterized protein</fullName>
    </submittedName>
</protein>
<evidence type="ECO:0000313" key="1">
    <source>
        <dbReference type="EMBL" id="QHT38776.1"/>
    </source>
</evidence>
<dbReference type="GO" id="GO:0000271">
    <property type="term" value="P:polysaccharide biosynthetic process"/>
    <property type="evidence" value="ECO:0007669"/>
    <property type="project" value="TreeGrafter"/>
</dbReference>
<dbReference type="InterPro" id="IPR015421">
    <property type="entry name" value="PyrdxlP-dep_Trfase_major"/>
</dbReference>
<sequence length="473" mass="54821">MAKDFDFSREMVYGKKHLCKLDFDTKQYKFVEMITELFGVELNQLHTTQQNQYNVFTEVGKDSNTEFHKRFYKRLDEGWDIQTEYDRLIQNEVLPFLGLSEAMVQKFPTFRVMLPNNVAIVCQHHDSDALHKHPIGEINFIMGVTDMFDTNTVNVETMPRFGEMKKIELSAGEVICFNGNMCDHNNEINKTGKTRVSFDFRVLPLNMYDNNYAKESASTQTRYVEGGYYKRMFASSSSTQKAEKVYTARDIWDKEKELFNSVMTKYNVSDAWGVVHLFEQRMAEYAGSKYAVTVDNCTDGLFLCLKYLKATGKVTIPSKTWISVPCTIMHAGCEVEFEDREWSGAYQLKPYPVYDGAVRMKRGMYTPGTYHCLSFHIRKHIPIGKGGMILTDDKEAYDWFRTVRYEGRTISEDGVNYMLYKDDPIKSMGWNMYMTPEQAARGLELFEKISDDNPDQESSGTCKDLSKLDIYNM</sequence>
<reference evidence="1" key="1">
    <citation type="journal article" date="2020" name="Nature">
        <title>Giant virus diversity and host interactions through global metagenomics.</title>
        <authorList>
            <person name="Schulz F."/>
            <person name="Roux S."/>
            <person name="Paez-Espino D."/>
            <person name="Jungbluth S."/>
            <person name="Walsh D.A."/>
            <person name="Denef V.J."/>
            <person name="McMahon K.D."/>
            <person name="Konstantinidis K.T."/>
            <person name="Eloe-Fadrosh E.A."/>
            <person name="Kyrpides N.C."/>
            <person name="Woyke T."/>
        </authorList>
    </citation>
    <scope>NUCLEOTIDE SEQUENCE</scope>
    <source>
        <strain evidence="1">GVMAG-S-ERX556106-38</strain>
    </source>
</reference>
<dbReference type="SUPFAM" id="SSF53383">
    <property type="entry name" value="PLP-dependent transferases"/>
    <property type="match status" value="1"/>
</dbReference>
<dbReference type="PANTHER" id="PTHR30244:SF34">
    <property type="entry name" value="DTDP-4-AMINO-4,6-DIDEOXYGALACTOSE TRANSAMINASE"/>
    <property type="match status" value="1"/>
</dbReference>
<dbReference type="EMBL" id="MN738834">
    <property type="protein sequence ID" value="QHT38776.1"/>
    <property type="molecule type" value="Genomic_DNA"/>
</dbReference>
<dbReference type="InterPro" id="IPR000653">
    <property type="entry name" value="DegT/StrS_aminotransferase"/>
</dbReference>
<organism evidence="1">
    <name type="scientific">viral metagenome</name>
    <dbReference type="NCBI Taxonomy" id="1070528"/>
    <lineage>
        <taxon>unclassified sequences</taxon>
        <taxon>metagenomes</taxon>
        <taxon>organismal metagenomes</taxon>
    </lineage>
</organism>
<accession>A0A6C0FA83</accession>
<proteinExistence type="predicted"/>
<name>A0A6C0FA83_9ZZZZ</name>
<dbReference type="InterPro" id="IPR015424">
    <property type="entry name" value="PyrdxlP-dep_Trfase"/>
</dbReference>